<organism evidence="1 2">
    <name type="scientific">Neolewinella xylanilytica</name>
    <dbReference type="NCBI Taxonomy" id="1514080"/>
    <lineage>
        <taxon>Bacteria</taxon>
        <taxon>Pseudomonadati</taxon>
        <taxon>Bacteroidota</taxon>
        <taxon>Saprospiria</taxon>
        <taxon>Saprospirales</taxon>
        <taxon>Lewinellaceae</taxon>
        <taxon>Neolewinella</taxon>
    </lineage>
</organism>
<comment type="caution">
    <text evidence="1">The sequence shown here is derived from an EMBL/GenBank/DDBJ whole genome shotgun (WGS) entry which is preliminary data.</text>
</comment>
<name>A0A2S6HZM9_9BACT</name>
<dbReference type="RefSeq" id="WP_146088904.1">
    <property type="nucleotide sequence ID" value="NZ_PTJC01000012.1"/>
</dbReference>
<protein>
    <submittedName>
        <fullName evidence="1">Uncharacterized protein</fullName>
    </submittedName>
</protein>
<reference evidence="1 2" key="1">
    <citation type="submission" date="2018-02" db="EMBL/GenBank/DDBJ databases">
        <title>Genomic Encyclopedia of Archaeal and Bacterial Type Strains, Phase II (KMG-II): from individual species to whole genera.</title>
        <authorList>
            <person name="Goeker M."/>
        </authorList>
    </citation>
    <scope>NUCLEOTIDE SEQUENCE [LARGE SCALE GENOMIC DNA]</scope>
    <source>
        <strain evidence="1 2">DSM 29526</strain>
    </source>
</reference>
<evidence type="ECO:0000313" key="2">
    <source>
        <dbReference type="Proteomes" id="UP000237662"/>
    </source>
</evidence>
<evidence type="ECO:0000313" key="1">
    <source>
        <dbReference type="EMBL" id="PPK83788.1"/>
    </source>
</evidence>
<dbReference type="Proteomes" id="UP000237662">
    <property type="component" value="Unassembled WGS sequence"/>
</dbReference>
<accession>A0A2S6HZM9</accession>
<proteinExistence type="predicted"/>
<sequence length="221" mass="25389">MKVLKIVFLTIVGLVVSLEIVAQVSATTEDGRKVLLNEDGSWEYTNHSFLGNRESNKNLSVVYLDGIEFNVNNKVKVYGDSPLYGKDLFIQFGKSNGRKVIIFWQSLNFNPRDEVWTGNVLLYTNNNKVLKFTDRNINGVEKREYKLQQVSGSSSPLFGTIKNTVYERYSVYYLTNSEIDILKQASIRKIVYKTNDPFNTHNNTVEITMNEFTAKFQLENL</sequence>
<dbReference type="AlphaFoldDB" id="A0A2S6HZM9"/>
<dbReference type="EMBL" id="PTJC01000012">
    <property type="protein sequence ID" value="PPK83788.1"/>
    <property type="molecule type" value="Genomic_DNA"/>
</dbReference>
<dbReference type="OrthoDB" id="6400696at2"/>
<keyword evidence="2" id="KW-1185">Reference proteome</keyword>
<gene>
    <name evidence="1" type="ORF">CLV84_4334</name>
</gene>